<dbReference type="OrthoDB" id="5795908at2759"/>
<evidence type="ECO:0000256" key="3">
    <source>
        <dbReference type="ARBA" id="ARBA00022692"/>
    </source>
</evidence>
<evidence type="ECO:0000256" key="6">
    <source>
        <dbReference type="RuleBase" id="RU280813"/>
    </source>
</evidence>
<comment type="caution">
    <text evidence="6">Lacks conserved residue(s) required for the propagation of feature annotation.</text>
</comment>
<dbReference type="InterPro" id="IPR000609">
    <property type="entry name" value="7TM_GPCR_serpentine_rcpt_Srg"/>
</dbReference>
<dbReference type="Pfam" id="PF02118">
    <property type="entry name" value="Srg"/>
    <property type="match status" value="1"/>
</dbReference>
<feature type="transmembrane region" description="Helical" evidence="6">
    <location>
        <begin position="6"/>
        <end position="23"/>
    </location>
</feature>
<dbReference type="GO" id="GO:0004888">
    <property type="term" value="F:transmembrane signaling receptor activity"/>
    <property type="evidence" value="ECO:0007669"/>
    <property type="project" value="InterPro"/>
</dbReference>
<evidence type="ECO:0000256" key="4">
    <source>
        <dbReference type="ARBA" id="ARBA00022989"/>
    </source>
</evidence>
<evidence type="ECO:0000313" key="8">
    <source>
        <dbReference type="Proteomes" id="UP000252519"/>
    </source>
</evidence>
<keyword evidence="8" id="KW-1185">Reference proteome</keyword>
<dbReference type="GO" id="GO:0016020">
    <property type="term" value="C:membrane"/>
    <property type="evidence" value="ECO:0007669"/>
    <property type="project" value="UniProtKB-SubCell"/>
</dbReference>
<keyword evidence="3 6" id="KW-0812">Transmembrane</keyword>
<comment type="similarity">
    <text evidence="2 6">Belongs to the nematode receptor-like protein srg family.</text>
</comment>
<gene>
    <name evidence="7" type="ORF">ANCCAN_03358</name>
</gene>
<comment type="subcellular location">
    <subcellularLocation>
        <location evidence="1">Membrane</location>
        <topology evidence="1">Multi-pass membrane protein</topology>
    </subcellularLocation>
</comment>
<reference evidence="7 8" key="1">
    <citation type="submission" date="2014-10" db="EMBL/GenBank/DDBJ databases">
        <title>Draft genome of the hookworm Ancylostoma caninum.</title>
        <authorList>
            <person name="Mitreva M."/>
        </authorList>
    </citation>
    <scope>NUCLEOTIDE SEQUENCE [LARGE SCALE GENOMIC DNA]</scope>
    <source>
        <strain evidence="7 8">Baltimore</strain>
    </source>
</reference>
<dbReference type="AlphaFoldDB" id="A0A368H1M9"/>
<keyword evidence="5 6" id="KW-0472">Membrane</keyword>
<feature type="transmembrane region" description="Helical" evidence="6">
    <location>
        <begin position="35"/>
        <end position="57"/>
    </location>
</feature>
<evidence type="ECO:0000256" key="1">
    <source>
        <dbReference type="ARBA" id="ARBA00004141"/>
    </source>
</evidence>
<name>A0A368H1M9_ANCCA</name>
<feature type="transmembrane region" description="Helical" evidence="6">
    <location>
        <begin position="69"/>
        <end position="88"/>
    </location>
</feature>
<sequence>MGFFLASCSAVNTISVVLLFIRSKRYNIDKAERNMLILALLDFFIETAFFALYAIIFTNSKRHSFVYSLVPYASDLITFSNAYLLVILNKKVRERISHIIKCKGEARKLQMQIS</sequence>
<evidence type="ECO:0000256" key="5">
    <source>
        <dbReference type="ARBA" id="ARBA00023136"/>
    </source>
</evidence>
<dbReference type="STRING" id="29170.A0A368H1M9"/>
<accession>A0A368H1M9</accession>
<comment type="caution">
    <text evidence="7">The sequence shown here is derived from an EMBL/GenBank/DDBJ whole genome shotgun (WGS) entry which is preliminary data.</text>
</comment>
<keyword evidence="4 6" id="KW-1133">Transmembrane helix</keyword>
<evidence type="ECO:0000256" key="2">
    <source>
        <dbReference type="ARBA" id="ARBA00005692"/>
    </source>
</evidence>
<dbReference type="Proteomes" id="UP000252519">
    <property type="component" value="Unassembled WGS sequence"/>
</dbReference>
<dbReference type="EMBL" id="JOJR01000022">
    <property type="protein sequence ID" value="RCN50504.1"/>
    <property type="molecule type" value="Genomic_DNA"/>
</dbReference>
<evidence type="ECO:0000313" key="7">
    <source>
        <dbReference type="EMBL" id="RCN50504.1"/>
    </source>
</evidence>
<protein>
    <recommendedName>
        <fullName evidence="6">Serpentine receptor class gamma</fullName>
    </recommendedName>
</protein>
<organism evidence="7 8">
    <name type="scientific">Ancylostoma caninum</name>
    <name type="common">Dog hookworm</name>
    <dbReference type="NCBI Taxonomy" id="29170"/>
    <lineage>
        <taxon>Eukaryota</taxon>
        <taxon>Metazoa</taxon>
        <taxon>Ecdysozoa</taxon>
        <taxon>Nematoda</taxon>
        <taxon>Chromadorea</taxon>
        <taxon>Rhabditida</taxon>
        <taxon>Rhabditina</taxon>
        <taxon>Rhabditomorpha</taxon>
        <taxon>Strongyloidea</taxon>
        <taxon>Ancylostomatidae</taxon>
        <taxon>Ancylostomatinae</taxon>
        <taxon>Ancylostoma</taxon>
    </lineage>
</organism>
<dbReference type="PANTHER" id="PTHR31552">
    <property type="entry name" value="SERPENTINE RECEPTOR CLASS GAMMA"/>
    <property type="match status" value="1"/>
</dbReference>
<dbReference type="PANTHER" id="PTHR31552:SF8">
    <property type="entry name" value="SERPENTINE RECEPTOR CLASS GAMMA"/>
    <property type="match status" value="1"/>
</dbReference>
<proteinExistence type="inferred from homology"/>
<dbReference type="GO" id="GO:0007606">
    <property type="term" value="P:sensory perception of chemical stimulus"/>
    <property type="evidence" value="ECO:0007669"/>
    <property type="project" value="UniProtKB-UniRule"/>
</dbReference>